<dbReference type="SMART" id="SM00954">
    <property type="entry name" value="RelA_SpoT"/>
    <property type="match status" value="1"/>
</dbReference>
<dbReference type="RefSeq" id="WP_160976632.1">
    <property type="nucleotide sequence ID" value="NZ_WVHK01000006.1"/>
</dbReference>
<dbReference type="Gene3D" id="1.10.287.860">
    <property type="entry name" value="Nucleotidyltransferase"/>
    <property type="match status" value="1"/>
</dbReference>
<dbReference type="Proteomes" id="UP000430519">
    <property type="component" value="Unassembled WGS sequence"/>
</dbReference>
<dbReference type="InterPro" id="IPR007685">
    <property type="entry name" value="RelA_SpoT"/>
</dbReference>
<dbReference type="Gene3D" id="3.30.460.10">
    <property type="entry name" value="Beta Polymerase, domain 2"/>
    <property type="match status" value="1"/>
</dbReference>
<keyword evidence="3" id="KW-1185">Reference proteome</keyword>
<dbReference type="GO" id="GO:0016301">
    <property type="term" value="F:kinase activity"/>
    <property type="evidence" value="ECO:0007669"/>
    <property type="project" value="UniProtKB-KW"/>
</dbReference>
<sequence length="369" mass="42706">MALTNPDEITKLYKEQEIGFKLLESEIASLIKKILSAENIKGFIVESRTKDCTSLINKCVKKNKYSSLSEVTDIVGIRIITLFEKQVDEIAKIIEREFEIDNDNSIDKRKSIDPDRFGYMSLHYVVKMKPKRSLLVEYSILPNIKIEIQIRSILQHAWAEIEHDIGYKIKEEVPKDIRRTFSHAASLIEVTDKYFNEISEKTEEYRGRTDVNFKNNEYNLPIDAITIQSLAQDPYIYDLEKEIVNLSDHISLREDINYPEVSDFTIAGFKSIQEILDFIKSNKAEILEYFMKYFNLDSETFSTTASPRGFSLFNICYIKAWISNKDLNKILSGGLDEIDESWKVEYAILDNSHILEALALTFPKNATQS</sequence>
<proteinExistence type="predicted"/>
<evidence type="ECO:0000313" key="2">
    <source>
        <dbReference type="EMBL" id="MXV18619.1"/>
    </source>
</evidence>
<dbReference type="SUPFAM" id="SSF81301">
    <property type="entry name" value="Nucleotidyltransferase"/>
    <property type="match status" value="1"/>
</dbReference>
<name>A0A6I4Y8E5_9DEIO</name>
<dbReference type="PANTHER" id="PTHR41773:SF1">
    <property type="entry name" value="RELA_SPOT DOMAIN-CONTAINING PROTEIN"/>
    <property type="match status" value="1"/>
</dbReference>
<protein>
    <submittedName>
        <fullName evidence="2">GTP pyrophosphokinase</fullName>
    </submittedName>
</protein>
<evidence type="ECO:0000259" key="1">
    <source>
        <dbReference type="SMART" id="SM00954"/>
    </source>
</evidence>
<feature type="domain" description="RelA/SpoT" evidence="1">
    <location>
        <begin position="47"/>
        <end position="173"/>
    </location>
</feature>
<organism evidence="2 3">
    <name type="scientific">Deinococcus xianganensis</name>
    <dbReference type="NCBI Taxonomy" id="1507289"/>
    <lineage>
        <taxon>Bacteria</taxon>
        <taxon>Thermotogati</taxon>
        <taxon>Deinococcota</taxon>
        <taxon>Deinococci</taxon>
        <taxon>Deinococcales</taxon>
        <taxon>Deinococcaceae</taxon>
        <taxon>Deinococcus</taxon>
    </lineage>
</organism>
<dbReference type="PANTHER" id="PTHR41773">
    <property type="entry name" value="GTP PYROPHOSPHATASE-RELATED"/>
    <property type="match status" value="1"/>
</dbReference>
<dbReference type="EMBL" id="WVHK01000006">
    <property type="protein sequence ID" value="MXV18619.1"/>
    <property type="molecule type" value="Genomic_DNA"/>
</dbReference>
<reference evidence="2 3" key="1">
    <citation type="submission" date="2019-11" db="EMBL/GenBank/DDBJ databases">
        <title>Genome sequence of Deinococcus xianganensis Y35, AI-2 producing algicidal bacterium, isolated from lake water.</title>
        <authorList>
            <person name="Li Y."/>
        </authorList>
    </citation>
    <scope>NUCLEOTIDE SEQUENCE [LARGE SCALE GENOMIC DNA]</scope>
    <source>
        <strain evidence="2 3">Y35</strain>
    </source>
</reference>
<accession>A0A6I4Y8E5</accession>
<dbReference type="GO" id="GO:0015969">
    <property type="term" value="P:guanosine tetraphosphate metabolic process"/>
    <property type="evidence" value="ECO:0007669"/>
    <property type="project" value="InterPro"/>
</dbReference>
<gene>
    <name evidence="2" type="ORF">GLX28_03075</name>
</gene>
<dbReference type="CDD" id="cd05399">
    <property type="entry name" value="NT_Rel-Spo_like"/>
    <property type="match status" value="1"/>
</dbReference>
<dbReference type="InterPro" id="IPR043519">
    <property type="entry name" value="NT_sf"/>
</dbReference>
<evidence type="ECO:0000313" key="3">
    <source>
        <dbReference type="Proteomes" id="UP000430519"/>
    </source>
</evidence>
<keyword evidence="2" id="KW-0808">Transferase</keyword>
<comment type="caution">
    <text evidence="2">The sequence shown here is derived from an EMBL/GenBank/DDBJ whole genome shotgun (WGS) entry which is preliminary data.</text>
</comment>
<dbReference type="AlphaFoldDB" id="A0A6I4Y8E5"/>
<dbReference type="Pfam" id="PF04607">
    <property type="entry name" value="RelA_SpoT"/>
    <property type="match status" value="1"/>
</dbReference>
<keyword evidence="2" id="KW-0418">Kinase</keyword>